<dbReference type="HOGENOM" id="CLU_031365_1_2_7"/>
<dbReference type="GO" id="GO:0005886">
    <property type="term" value="C:plasma membrane"/>
    <property type="evidence" value="ECO:0007669"/>
    <property type="project" value="UniProtKB-SubCell"/>
</dbReference>
<feature type="transmembrane region" description="Helical" evidence="6">
    <location>
        <begin position="29"/>
        <end position="49"/>
    </location>
</feature>
<keyword evidence="2" id="KW-1003">Cell membrane</keyword>
<organism evidence="7 8">
    <name type="scientific">Syntrophobacter fumaroxidans (strain DSM 10017 / MPOB)</name>
    <dbReference type="NCBI Taxonomy" id="335543"/>
    <lineage>
        <taxon>Bacteria</taxon>
        <taxon>Pseudomonadati</taxon>
        <taxon>Thermodesulfobacteriota</taxon>
        <taxon>Syntrophobacteria</taxon>
        <taxon>Syntrophobacterales</taxon>
        <taxon>Syntrophobacteraceae</taxon>
        <taxon>Syntrophobacter</taxon>
    </lineage>
</organism>
<dbReference type="InParanoid" id="A0LMX4"/>
<dbReference type="STRING" id="335543.Sfum_3103"/>
<gene>
    <name evidence="7" type="ordered locus">Sfum_3103</name>
</gene>
<keyword evidence="3 6" id="KW-0812">Transmembrane</keyword>
<dbReference type="Pfam" id="PF02653">
    <property type="entry name" value="BPD_transp_2"/>
    <property type="match status" value="1"/>
</dbReference>
<keyword evidence="5 6" id="KW-0472">Membrane</keyword>
<dbReference type="PANTHER" id="PTHR30482:SF10">
    <property type="entry name" value="HIGH-AFFINITY BRANCHED-CHAIN AMINO ACID TRANSPORT PROTEIN BRAE"/>
    <property type="match status" value="1"/>
</dbReference>
<feature type="transmembrane region" description="Helical" evidence="6">
    <location>
        <begin position="61"/>
        <end position="80"/>
    </location>
</feature>
<sequence>MRSLSILAYVLLGILLVAGAMGNWVNSYIQLVIMYIGINIILSSSLNLVNGYMGEFSVGHAGFMAVGAYITSVLNVWFFTDSTIFGPSLFPPVSAVVLFPVTLLIGGIGAALAGLLVAIPSFRTRGDYLAIITLAVNYIVKSSIENLQVIGGARGFMGMGGVVNAMKSAVPVPWVLIWVLIATGLTIWVLYRFVNSTYGKGIVAIRDDEIAAEIMSVDTRRMKMVAFMLSSGLAGIAGGLFAHVLGYINPGTFTIMKSTEVLVMVYLGGMGSLSGSVLSAVILTVGLELFRSFQVWKWVVVPLLLILLMLFRPEGLFGHRELTDVFPWLGRRFAKKERQV</sequence>
<feature type="transmembrane region" description="Helical" evidence="6">
    <location>
        <begin position="92"/>
        <end position="116"/>
    </location>
</feature>
<feature type="transmembrane region" description="Helical" evidence="6">
    <location>
        <begin position="171"/>
        <end position="191"/>
    </location>
</feature>
<evidence type="ECO:0000256" key="3">
    <source>
        <dbReference type="ARBA" id="ARBA00022692"/>
    </source>
</evidence>
<evidence type="ECO:0000256" key="5">
    <source>
        <dbReference type="ARBA" id="ARBA00023136"/>
    </source>
</evidence>
<dbReference type="KEGG" id="sfu:Sfum_3103"/>
<dbReference type="PANTHER" id="PTHR30482">
    <property type="entry name" value="HIGH-AFFINITY BRANCHED-CHAIN AMINO ACID TRANSPORT SYSTEM PERMEASE"/>
    <property type="match status" value="1"/>
</dbReference>
<feature type="transmembrane region" description="Helical" evidence="6">
    <location>
        <begin position="128"/>
        <end position="151"/>
    </location>
</feature>
<dbReference type="OrthoDB" id="9780757at2"/>
<proteinExistence type="predicted"/>
<dbReference type="EMBL" id="CP000478">
    <property type="protein sequence ID" value="ABK18776.1"/>
    <property type="molecule type" value="Genomic_DNA"/>
</dbReference>
<name>A0LMX4_SYNFM</name>
<keyword evidence="8" id="KW-1185">Reference proteome</keyword>
<dbReference type="eggNOG" id="COG4177">
    <property type="taxonomic scope" value="Bacteria"/>
</dbReference>
<dbReference type="InterPro" id="IPR043428">
    <property type="entry name" value="LivM-like"/>
</dbReference>
<evidence type="ECO:0000313" key="7">
    <source>
        <dbReference type="EMBL" id="ABK18776.1"/>
    </source>
</evidence>
<comment type="subcellular location">
    <subcellularLocation>
        <location evidence="1">Cell membrane</location>
        <topology evidence="1">Multi-pass membrane protein</topology>
    </subcellularLocation>
</comment>
<feature type="transmembrane region" description="Helical" evidence="6">
    <location>
        <begin position="225"/>
        <end position="249"/>
    </location>
</feature>
<feature type="transmembrane region" description="Helical" evidence="6">
    <location>
        <begin position="261"/>
        <end position="283"/>
    </location>
</feature>
<accession>A0LMX4</accession>
<feature type="transmembrane region" description="Helical" evidence="6">
    <location>
        <begin position="295"/>
        <end position="312"/>
    </location>
</feature>
<evidence type="ECO:0000256" key="2">
    <source>
        <dbReference type="ARBA" id="ARBA00022475"/>
    </source>
</evidence>
<evidence type="ECO:0000256" key="4">
    <source>
        <dbReference type="ARBA" id="ARBA00022989"/>
    </source>
</evidence>
<reference evidence="7 8" key="1">
    <citation type="submission" date="2006-10" db="EMBL/GenBank/DDBJ databases">
        <title>Complete sequence of Syntrophobacter fumaroxidans MPOB.</title>
        <authorList>
            <consortium name="US DOE Joint Genome Institute"/>
            <person name="Copeland A."/>
            <person name="Lucas S."/>
            <person name="Lapidus A."/>
            <person name="Barry K."/>
            <person name="Detter J.C."/>
            <person name="Glavina del Rio T."/>
            <person name="Hammon N."/>
            <person name="Israni S."/>
            <person name="Pitluck S."/>
            <person name="Goltsman E.G."/>
            <person name="Martinez M."/>
            <person name="Schmutz J."/>
            <person name="Larimer F."/>
            <person name="Land M."/>
            <person name="Hauser L."/>
            <person name="Kyrpides N."/>
            <person name="Kim E."/>
            <person name="Boone D.R."/>
            <person name="Brockman F."/>
            <person name="Culley D."/>
            <person name="Ferry J."/>
            <person name="Gunsalus R."/>
            <person name="McInerney M.J."/>
            <person name="Morrison M."/>
            <person name="Plugge C."/>
            <person name="Rohlin L."/>
            <person name="Scholten J."/>
            <person name="Sieber J."/>
            <person name="Stams A.J.M."/>
            <person name="Worm P."/>
            <person name="Henstra A.M."/>
            <person name="Richardson P."/>
        </authorList>
    </citation>
    <scope>NUCLEOTIDE SEQUENCE [LARGE SCALE GENOMIC DNA]</scope>
    <source>
        <strain evidence="8">DSM 10017 / MPOB</strain>
    </source>
</reference>
<dbReference type="Proteomes" id="UP000001784">
    <property type="component" value="Chromosome"/>
</dbReference>
<dbReference type="RefSeq" id="WP_011699901.1">
    <property type="nucleotide sequence ID" value="NC_008554.1"/>
</dbReference>
<dbReference type="CDD" id="cd06581">
    <property type="entry name" value="TM_PBP1_LivM_like"/>
    <property type="match status" value="1"/>
</dbReference>
<dbReference type="AlphaFoldDB" id="A0LMX4"/>
<protein>
    <submittedName>
        <fullName evidence="7">Inner-membrane translocator</fullName>
    </submittedName>
</protein>
<evidence type="ECO:0000313" key="8">
    <source>
        <dbReference type="Proteomes" id="UP000001784"/>
    </source>
</evidence>
<evidence type="ECO:0000256" key="1">
    <source>
        <dbReference type="ARBA" id="ARBA00004651"/>
    </source>
</evidence>
<dbReference type="InterPro" id="IPR001851">
    <property type="entry name" value="ABC_transp_permease"/>
</dbReference>
<evidence type="ECO:0000256" key="6">
    <source>
        <dbReference type="SAM" id="Phobius"/>
    </source>
</evidence>
<keyword evidence="4 6" id="KW-1133">Transmembrane helix</keyword>
<dbReference type="GO" id="GO:0015658">
    <property type="term" value="F:branched-chain amino acid transmembrane transporter activity"/>
    <property type="evidence" value="ECO:0007669"/>
    <property type="project" value="InterPro"/>
</dbReference>